<keyword evidence="3" id="KW-1185">Reference proteome</keyword>
<evidence type="ECO:0000256" key="1">
    <source>
        <dbReference type="SAM" id="MobiDB-lite"/>
    </source>
</evidence>
<reference evidence="2" key="1">
    <citation type="submission" date="2022-11" db="EMBL/GenBank/DDBJ databases">
        <authorList>
            <person name="Kikuchi T."/>
        </authorList>
    </citation>
    <scope>NUCLEOTIDE SEQUENCE</scope>
    <source>
        <strain evidence="2">PS1010</strain>
    </source>
</reference>
<protein>
    <submittedName>
        <fullName evidence="2">Uncharacterized protein</fullName>
    </submittedName>
</protein>
<proteinExistence type="predicted"/>
<feature type="compositionally biased region" description="Low complexity" evidence="1">
    <location>
        <begin position="25"/>
        <end position="34"/>
    </location>
</feature>
<feature type="compositionally biased region" description="Basic residues" evidence="1">
    <location>
        <begin position="1"/>
        <end position="12"/>
    </location>
</feature>
<feature type="region of interest" description="Disordered" evidence="1">
    <location>
        <begin position="1"/>
        <end position="48"/>
    </location>
</feature>
<dbReference type="Proteomes" id="UP001152747">
    <property type="component" value="Unassembled WGS sequence"/>
</dbReference>
<gene>
    <name evidence="2" type="ORF">CAMP_LOCUS19005</name>
</gene>
<name>A0A9P1J5W5_9PELO</name>
<evidence type="ECO:0000313" key="2">
    <source>
        <dbReference type="EMBL" id="CAI5456368.1"/>
    </source>
</evidence>
<feature type="compositionally biased region" description="Basic and acidic residues" evidence="1">
    <location>
        <begin position="13"/>
        <end position="24"/>
    </location>
</feature>
<accession>A0A9P1J5W5</accession>
<evidence type="ECO:0000313" key="3">
    <source>
        <dbReference type="Proteomes" id="UP001152747"/>
    </source>
</evidence>
<sequence length="108" mass="12673">MLRKPTHSRSYRFHREPHLKEHINRSSSQCSSSRQKGEAPLASPEIDLTSNSKFSFSKNLQKKISRSLIKFERRHSLGREKKKESKEEIEIVKEHHSAVEFDRDSINS</sequence>
<dbReference type="EMBL" id="CANHGI010000006">
    <property type="protein sequence ID" value="CAI5456368.1"/>
    <property type="molecule type" value="Genomic_DNA"/>
</dbReference>
<comment type="caution">
    <text evidence="2">The sequence shown here is derived from an EMBL/GenBank/DDBJ whole genome shotgun (WGS) entry which is preliminary data.</text>
</comment>
<organism evidence="2 3">
    <name type="scientific">Caenorhabditis angaria</name>
    <dbReference type="NCBI Taxonomy" id="860376"/>
    <lineage>
        <taxon>Eukaryota</taxon>
        <taxon>Metazoa</taxon>
        <taxon>Ecdysozoa</taxon>
        <taxon>Nematoda</taxon>
        <taxon>Chromadorea</taxon>
        <taxon>Rhabditida</taxon>
        <taxon>Rhabditina</taxon>
        <taxon>Rhabditomorpha</taxon>
        <taxon>Rhabditoidea</taxon>
        <taxon>Rhabditidae</taxon>
        <taxon>Peloderinae</taxon>
        <taxon>Caenorhabditis</taxon>
    </lineage>
</organism>
<dbReference type="AlphaFoldDB" id="A0A9P1J5W5"/>